<dbReference type="InterPro" id="IPR029063">
    <property type="entry name" value="SAM-dependent_MTases_sf"/>
</dbReference>
<dbReference type="OMA" id="DVNRNAC"/>
<dbReference type="SUPFAM" id="SSF53335">
    <property type="entry name" value="S-adenosyl-L-methionine-dependent methyltransferases"/>
    <property type="match status" value="1"/>
</dbReference>
<organism evidence="5 6">
    <name type="scientific">Uncinula necator</name>
    <name type="common">Grape powdery mildew</name>
    <dbReference type="NCBI Taxonomy" id="52586"/>
    <lineage>
        <taxon>Eukaryota</taxon>
        <taxon>Fungi</taxon>
        <taxon>Dikarya</taxon>
        <taxon>Ascomycota</taxon>
        <taxon>Pezizomycotina</taxon>
        <taxon>Leotiomycetes</taxon>
        <taxon>Erysiphales</taxon>
        <taxon>Erysiphaceae</taxon>
        <taxon>Erysiphe</taxon>
    </lineage>
</organism>
<evidence type="ECO:0000256" key="4">
    <source>
        <dbReference type="ARBA" id="ARBA00022691"/>
    </source>
</evidence>
<protein>
    <submittedName>
        <fullName evidence="5">Putative n-glutamine methyltransferase mtq2</fullName>
    </submittedName>
</protein>
<dbReference type="PANTHER" id="PTHR45875:SF1">
    <property type="entry name" value="METHYLTRANSFERASE N6AMT1"/>
    <property type="match status" value="1"/>
</dbReference>
<dbReference type="Gene3D" id="3.40.50.150">
    <property type="entry name" value="Vaccinia Virus protein VP39"/>
    <property type="match status" value="1"/>
</dbReference>
<dbReference type="GO" id="GO:0032259">
    <property type="term" value="P:methylation"/>
    <property type="evidence" value="ECO:0007669"/>
    <property type="project" value="UniProtKB-KW"/>
</dbReference>
<dbReference type="InterPro" id="IPR002052">
    <property type="entry name" value="DNA_methylase_N6_adenine_CS"/>
</dbReference>
<dbReference type="GO" id="GO:0008757">
    <property type="term" value="F:S-adenosylmethionine-dependent methyltransferase activity"/>
    <property type="evidence" value="ECO:0007669"/>
    <property type="project" value="TreeGrafter"/>
</dbReference>
<proteinExistence type="inferred from homology"/>
<keyword evidence="6" id="KW-1185">Reference proteome</keyword>
<sequence length="250" mass="27506">MIPTPSTSHVPYEKVYEPAEDSFLFLDTLSSDSEKAFLKNRFNQANDSSNINCKTPLVVEVGSGSGIVISFVHAHCETILGRTDVLTAGIDVNIHACKATEKTVSVAELQSVSHGFYLGNILGDLTMFLKPKQVDLLIFNPPYVPTPELPTIPMSDKGDVNMSDNSYLLSLSFSGGHDGMEITDRLLNYLPELLSPEYGCAYLLLCAQNKPEKVKNMIQNSGNGFLVKTVGVSGKYAGWEKLQIIRIWRE</sequence>
<evidence type="ECO:0000313" key="6">
    <source>
        <dbReference type="Proteomes" id="UP000030854"/>
    </source>
</evidence>
<dbReference type="GO" id="GO:0008276">
    <property type="term" value="F:protein methyltransferase activity"/>
    <property type="evidence" value="ECO:0007669"/>
    <property type="project" value="TreeGrafter"/>
</dbReference>
<dbReference type="PROSITE" id="PS00092">
    <property type="entry name" value="N6_MTASE"/>
    <property type="match status" value="1"/>
</dbReference>
<dbReference type="GO" id="GO:0003676">
    <property type="term" value="F:nucleic acid binding"/>
    <property type="evidence" value="ECO:0007669"/>
    <property type="project" value="InterPro"/>
</dbReference>
<comment type="similarity">
    <text evidence="1">Belongs to the eukaryotic/archaeal PrmC-related family.</text>
</comment>
<name>A0A0B1PDD0_UNCNE</name>
<dbReference type="InterPro" id="IPR052190">
    <property type="entry name" value="Euk-Arch_PrmC-MTase"/>
</dbReference>
<dbReference type="HOGENOM" id="CLU_018398_6_1_1"/>
<evidence type="ECO:0000313" key="5">
    <source>
        <dbReference type="EMBL" id="KHJ34956.1"/>
    </source>
</evidence>
<keyword evidence="4" id="KW-0949">S-adenosyl-L-methionine</keyword>
<evidence type="ECO:0000256" key="1">
    <source>
        <dbReference type="ARBA" id="ARBA00006149"/>
    </source>
</evidence>
<comment type="caution">
    <text evidence="5">The sequence shown here is derived from an EMBL/GenBank/DDBJ whole genome shotgun (WGS) entry which is preliminary data.</text>
</comment>
<dbReference type="GO" id="GO:0035657">
    <property type="term" value="C:eRF1 methyltransferase complex"/>
    <property type="evidence" value="ECO:0007669"/>
    <property type="project" value="TreeGrafter"/>
</dbReference>
<dbReference type="STRING" id="52586.A0A0B1PDD0"/>
<keyword evidence="3 5" id="KW-0808">Transferase</keyword>
<accession>A0A0B1PDD0</accession>
<evidence type="ECO:0000256" key="2">
    <source>
        <dbReference type="ARBA" id="ARBA00022603"/>
    </source>
</evidence>
<gene>
    <name evidence="5" type="ORF">EV44_g5905</name>
</gene>
<dbReference type="PANTHER" id="PTHR45875">
    <property type="entry name" value="METHYLTRANSFERASE N6AMT1"/>
    <property type="match status" value="1"/>
</dbReference>
<dbReference type="Proteomes" id="UP000030854">
    <property type="component" value="Unassembled WGS sequence"/>
</dbReference>
<reference evidence="5 6" key="1">
    <citation type="journal article" date="2014" name="BMC Genomics">
        <title>Adaptive genomic structural variation in the grape powdery mildew pathogen, Erysiphe necator.</title>
        <authorList>
            <person name="Jones L."/>
            <person name="Riaz S."/>
            <person name="Morales-Cruz A."/>
            <person name="Amrine K.C."/>
            <person name="McGuire B."/>
            <person name="Gubler W.D."/>
            <person name="Walker M.A."/>
            <person name="Cantu D."/>
        </authorList>
    </citation>
    <scope>NUCLEOTIDE SEQUENCE [LARGE SCALE GENOMIC DNA]</scope>
    <source>
        <strain evidence="6">c</strain>
    </source>
</reference>
<evidence type="ECO:0000256" key="3">
    <source>
        <dbReference type="ARBA" id="ARBA00022679"/>
    </source>
</evidence>
<dbReference type="EMBL" id="JNVN01000604">
    <property type="protein sequence ID" value="KHJ34956.1"/>
    <property type="molecule type" value="Genomic_DNA"/>
</dbReference>
<dbReference type="AlphaFoldDB" id="A0A0B1PDD0"/>
<keyword evidence="2 5" id="KW-0489">Methyltransferase</keyword>